<proteinExistence type="predicted"/>
<dbReference type="Proteomes" id="UP000476511">
    <property type="component" value="Unassembled WGS sequence"/>
</dbReference>
<accession>A0A6L5R7I8</accession>
<sequence>MDIKKALATASLAIAAFTLVGCTAVAATDAASTESSTSAADSTTTDSTASSTSEDAASMPAGGPDGGGPGGEAGSGTVATSTADLDALIDTALGDASLGIHRGHQPIESVLDEVLGISHAELHARMDAGQNLAAVATDLGIDPQTLIDALVADFSPVIDQALEDGIITQDQADDYLAQLEEAFTERVNFEG</sequence>
<feature type="compositionally biased region" description="Gly residues" evidence="1">
    <location>
        <begin position="63"/>
        <end position="74"/>
    </location>
</feature>
<comment type="caution">
    <text evidence="3">The sequence shown here is derived from an EMBL/GenBank/DDBJ whole genome shotgun (WGS) entry which is preliminary data.</text>
</comment>
<keyword evidence="4" id="KW-1185">Reference proteome</keyword>
<gene>
    <name evidence="3" type="ORF">GJR97_16155</name>
</gene>
<evidence type="ECO:0000256" key="1">
    <source>
        <dbReference type="SAM" id="MobiDB-lite"/>
    </source>
</evidence>
<feature type="signal peptide" evidence="2">
    <location>
        <begin position="1"/>
        <end position="26"/>
    </location>
</feature>
<dbReference type="EMBL" id="WKJD01000021">
    <property type="protein sequence ID" value="MRX45247.1"/>
    <property type="molecule type" value="Genomic_DNA"/>
</dbReference>
<evidence type="ECO:0000256" key="2">
    <source>
        <dbReference type="SAM" id="SignalP"/>
    </source>
</evidence>
<feature type="compositionally biased region" description="Low complexity" evidence="1">
    <location>
        <begin position="30"/>
        <end position="62"/>
    </location>
</feature>
<evidence type="ECO:0000313" key="3">
    <source>
        <dbReference type="EMBL" id="MRX45247.1"/>
    </source>
</evidence>
<feature type="region of interest" description="Disordered" evidence="1">
    <location>
        <begin position="30"/>
        <end position="78"/>
    </location>
</feature>
<protein>
    <submittedName>
        <fullName evidence="3">Uncharacterized protein</fullName>
    </submittedName>
</protein>
<dbReference type="PROSITE" id="PS51257">
    <property type="entry name" value="PROKAR_LIPOPROTEIN"/>
    <property type="match status" value="1"/>
</dbReference>
<reference evidence="3 4" key="1">
    <citation type="submission" date="2019-11" db="EMBL/GenBank/DDBJ databases">
        <title>Agromyces kandeliae sp. nov., isolated from mangrove soil.</title>
        <authorList>
            <person name="Wang R."/>
        </authorList>
    </citation>
    <scope>NUCLEOTIDE SEQUENCE [LARGE SCALE GENOMIC DNA]</scope>
    <source>
        <strain evidence="3 4">Q22</strain>
    </source>
</reference>
<evidence type="ECO:0000313" key="4">
    <source>
        <dbReference type="Proteomes" id="UP000476511"/>
    </source>
</evidence>
<name>A0A6L5R7I8_9MICO</name>
<dbReference type="AlphaFoldDB" id="A0A6L5R7I8"/>
<organism evidence="3 4">
    <name type="scientific">Agromyces kandeliae</name>
    <dbReference type="NCBI Taxonomy" id="2666141"/>
    <lineage>
        <taxon>Bacteria</taxon>
        <taxon>Bacillati</taxon>
        <taxon>Actinomycetota</taxon>
        <taxon>Actinomycetes</taxon>
        <taxon>Micrococcales</taxon>
        <taxon>Microbacteriaceae</taxon>
        <taxon>Agromyces</taxon>
    </lineage>
</organism>
<keyword evidence="2" id="KW-0732">Signal</keyword>
<feature type="chain" id="PRO_5026664887" evidence="2">
    <location>
        <begin position="27"/>
        <end position="191"/>
    </location>
</feature>
<dbReference type="RefSeq" id="WP_154347806.1">
    <property type="nucleotide sequence ID" value="NZ_WKJD01000021.1"/>
</dbReference>